<evidence type="ECO:0000313" key="1">
    <source>
        <dbReference type="EMBL" id="WVX67512.1"/>
    </source>
</evidence>
<proteinExistence type="predicted"/>
<dbReference type="EMBL" id="CP133270">
    <property type="protein sequence ID" value="WVX67512.1"/>
    <property type="molecule type" value="Genomic_DNA"/>
</dbReference>
<dbReference type="RefSeq" id="WP_331256247.1">
    <property type="nucleotide sequence ID" value="NZ_CP133270.1"/>
</dbReference>
<dbReference type="Proteomes" id="UP001330434">
    <property type="component" value="Chromosome"/>
</dbReference>
<evidence type="ECO:0000313" key="2">
    <source>
        <dbReference type="Proteomes" id="UP001330434"/>
    </source>
</evidence>
<organism evidence="1 2">
    <name type="scientific">Candidatus Bealeia paramacronuclearis</name>
    <dbReference type="NCBI Taxonomy" id="1921001"/>
    <lineage>
        <taxon>Bacteria</taxon>
        <taxon>Pseudomonadati</taxon>
        <taxon>Pseudomonadota</taxon>
        <taxon>Alphaproteobacteria</taxon>
        <taxon>Holosporales</taxon>
        <taxon>Holosporaceae</taxon>
        <taxon>Candidatus Bealeia</taxon>
    </lineage>
</organism>
<sequence length="499" mass="58362">MITFKKISTVILILFLFFSFDVFATLPAVYFVHQQTGQENSCPYVSCLNLKKIRENRFQNQGTLNMTSEESFPKWKSCAELYFGLSIADQVYVETLKTSKFFQNWHSLIRKEGIHDSQVFTYWRLPLKMCSILPLGSAQYRGFFPTLFQDRKIAHLPPVQRRHPIFIKKEIHYLYNQGTKKLKISHLQEDTSKYKKSDGPFGSSQTYLSTTLPYQDQESPFHEVGLYKLVLFTLGLHRDHRPFEEKDLEFKASQDFRNAIKAKKDHPWAGLEGQDLLEFHLSNLFLTNESLKKRTESLIDFYFTPWKIYNQLSGFYDPSGKPLSNKHLPGDEQMLAYYLSLTLKYLWAATLSEDALSAVMREDKMGSRDSNWYRRLQDWGLAPNHRNFLKAAMNSNSFMGLHFGKVSMTHPHPESFMTLWKDIRNALPKNLPLELIAFASHACVLSFDESLQKEQFKNHVYPDAAKHLGFIVFDSLYDKEFKPIYRLQGKDSDKMFEER</sequence>
<name>A0ABZ2C4W7_9PROT</name>
<evidence type="ECO:0008006" key="3">
    <source>
        <dbReference type="Google" id="ProtNLM"/>
    </source>
</evidence>
<keyword evidence="2" id="KW-1185">Reference proteome</keyword>
<protein>
    <recommendedName>
        <fullName evidence="3">Alginate lyase domain-containing protein</fullName>
    </recommendedName>
</protein>
<accession>A0ABZ2C4W7</accession>
<gene>
    <name evidence="1" type="ORF">Bealeia1_01725</name>
</gene>
<reference evidence="1 2" key="1">
    <citation type="journal article" date="2024" name="Environ. Microbiol.">
        <title>Novel evolutionary insights on the interactions of the Holosporales (Alphaproteobacteria) with eukaryotic hosts from comparative genomics.</title>
        <authorList>
            <person name="Giovannini M."/>
            <person name="Petroni G."/>
            <person name="Castelli M."/>
        </authorList>
    </citation>
    <scope>NUCLEOTIDE SEQUENCE [LARGE SCALE GENOMIC DNA]</scope>
    <source>
        <strain evidence="1 2">US_Bl 15I1</strain>
    </source>
</reference>